<gene>
    <name evidence="2" type="ORF">STAS_24961</name>
</gene>
<sequence length="137" mass="15512">MTHLAVGHVARSQCSKSSFPHHDKFRFSIPTMKYKTTAMKATPASKSADNGPLLDEKDVYVKYLIRSCGNNADRKSERESEQSHGQKGPKRHLNNLFQENADGKQDHNCQSKKNVKLPTRYIFVLLHEFGVNITLAL</sequence>
<feature type="compositionally biased region" description="Basic and acidic residues" evidence="1">
    <location>
        <begin position="72"/>
        <end position="84"/>
    </location>
</feature>
<dbReference type="Proteomes" id="UP000325081">
    <property type="component" value="Unassembled WGS sequence"/>
</dbReference>
<name>A0A5A7QRH5_STRAF</name>
<keyword evidence="3" id="KW-1185">Reference proteome</keyword>
<evidence type="ECO:0000256" key="1">
    <source>
        <dbReference type="SAM" id="MobiDB-lite"/>
    </source>
</evidence>
<accession>A0A5A7QRH5</accession>
<evidence type="ECO:0000313" key="3">
    <source>
        <dbReference type="Proteomes" id="UP000325081"/>
    </source>
</evidence>
<evidence type="ECO:0000313" key="2">
    <source>
        <dbReference type="EMBL" id="GER47824.1"/>
    </source>
</evidence>
<dbReference type="AlphaFoldDB" id="A0A5A7QRH5"/>
<proteinExistence type="predicted"/>
<reference evidence="3" key="1">
    <citation type="journal article" date="2019" name="Curr. Biol.">
        <title>Genome Sequence of Striga asiatica Provides Insight into the Evolution of Plant Parasitism.</title>
        <authorList>
            <person name="Yoshida S."/>
            <person name="Kim S."/>
            <person name="Wafula E.K."/>
            <person name="Tanskanen J."/>
            <person name="Kim Y.M."/>
            <person name="Honaas L."/>
            <person name="Yang Z."/>
            <person name="Spallek T."/>
            <person name="Conn C.E."/>
            <person name="Ichihashi Y."/>
            <person name="Cheong K."/>
            <person name="Cui S."/>
            <person name="Der J.P."/>
            <person name="Gundlach H."/>
            <person name="Jiao Y."/>
            <person name="Hori C."/>
            <person name="Ishida J.K."/>
            <person name="Kasahara H."/>
            <person name="Kiba T."/>
            <person name="Kim M.S."/>
            <person name="Koo N."/>
            <person name="Laohavisit A."/>
            <person name="Lee Y.H."/>
            <person name="Lumba S."/>
            <person name="McCourt P."/>
            <person name="Mortimer J.C."/>
            <person name="Mutuku J.M."/>
            <person name="Nomura T."/>
            <person name="Sasaki-Sekimoto Y."/>
            <person name="Seto Y."/>
            <person name="Wang Y."/>
            <person name="Wakatake T."/>
            <person name="Sakakibara H."/>
            <person name="Demura T."/>
            <person name="Yamaguchi S."/>
            <person name="Yoneyama K."/>
            <person name="Manabe R.I."/>
            <person name="Nelson D.C."/>
            <person name="Schulman A.H."/>
            <person name="Timko M.P."/>
            <person name="dePamphilis C.W."/>
            <person name="Choi D."/>
            <person name="Shirasu K."/>
        </authorList>
    </citation>
    <scope>NUCLEOTIDE SEQUENCE [LARGE SCALE GENOMIC DNA]</scope>
    <source>
        <strain evidence="3">cv. UVA1</strain>
    </source>
</reference>
<dbReference type="EMBL" id="BKCP01008070">
    <property type="protein sequence ID" value="GER47824.1"/>
    <property type="molecule type" value="Genomic_DNA"/>
</dbReference>
<feature type="region of interest" description="Disordered" evidence="1">
    <location>
        <begin position="71"/>
        <end position="110"/>
    </location>
</feature>
<organism evidence="2 3">
    <name type="scientific">Striga asiatica</name>
    <name type="common">Asiatic witchweed</name>
    <name type="synonym">Buchnera asiatica</name>
    <dbReference type="NCBI Taxonomy" id="4170"/>
    <lineage>
        <taxon>Eukaryota</taxon>
        <taxon>Viridiplantae</taxon>
        <taxon>Streptophyta</taxon>
        <taxon>Embryophyta</taxon>
        <taxon>Tracheophyta</taxon>
        <taxon>Spermatophyta</taxon>
        <taxon>Magnoliopsida</taxon>
        <taxon>eudicotyledons</taxon>
        <taxon>Gunneridae</taxon>
        <taxon>Pentapetalae</taxon>
        <taxon>asterids</taxon>
        <taxon>lamiids</taxon>
        <taxon>Lamiales</taxon>
        <taxon>Orobanchaceae</taxon>
        <taxon>Buchnereae</taxon>
        <taxon>Striga</taxon>
    </lineage>
</organism>
<protein>
    <submittedName>
        <fullName evidence="2">RING/U-box superfamily protein</fullName>
    </submittedName>
</protein>
<comment type="caution">
    <text evidence="2">The sequence shown here is derived from an EMBL/GenBank/DDBJ whole genome shotgun (WGS) entry which is preliminary data.</text>
</comment>
<dbReference type="OrthoDB" id="1706330at2759"/>